<organism evidence="1 2">
    <name type="scientific">Pseudomonas syringae pv. aptata</name>
    <dbReference type="NCBI Taxonomy" id="83167"/>
    <lineage>
        <taxon>Bacteria</taxon>
        <taxon>Pseudomonadati</taxon>
        <taxon>Pseudomonadota</taxon>
        <taxon>Gammaproteobacteria</taxon>
        <taxon>Pseudomonadales</taxon>
        <taxon>Pseudomonadaceae</taxon>
        <taxon>Pseudomonas</taxon>
        <taxon>Pseudomonas syringae</taxon>
    </lineage>
</organism>
<dbReference type="RefSeq" id="WP_057445971.1">
    <property type="nucleotide sequence ID" value="NZ_LJRP01000139.1"/>
</dbReference>
<protein>
    <submittedName>
        <fullName evidence="1">Uncharacterized protein</fullName>
    </submittedName>
</protein>
<dbReference type="Proteomes" id="UP000274541">
    <property type="component" value="Unassembled WGS sequence"/>
</dbReference>
<gene>
    <name evidence="1" type="ORF">ALQ37_200243</name>
</gene>
<evidence type="ECO:0000313" key="2">
    <source>
        <dbReference type="Proteomes" id="UP000274541"/>
    </source>
</evidence>
<comment type="caution">
    <text evidence="1">The sequence shown here is derived from an EMBL/GenBank/DDBJ whole genome shotgun (WGS) entry which is preliminary data.</text>
</comment>
<name>A0A0Q0CVT5_PSEAP</name>
<accession>A0A0Q0CVT5</accession>
<reference evidence="1 2" key="1">
    <citation type="submission" date="2018-08" db="EMBL/GenBank/DDBJ databases">
        <title>Recombination of ecologically and evolutionarily significant loci maintains genetic cohesion in the Pseudomonas syringae species complex.</title>
        <authorList>
            <person name="Dillon M."/>
            <person name="Thakur S."/>
            <person name="Almeida R.N.D."/>
            <person name="Weir B.S."/>
            <person name="Guttman D.S."/>
        </authorList>
    </citation>
    <scope>NUCLEOTIDE SEQUENCE [LARGE SCALE GENOMIC DNA]</scope>
    <source>
        <strain evidence="1 2">ICMP 4388</strain>
    </source>
</reference>
<dbReference type="EMBL" id="RBPX01000180">
    <property type="protein sequence ID" value="RMO65473.1"/>
    <property type="molecule type" value="Genomic_DNA"/>
</dbReference>
<evidence type="ECO:0000313" key="1">
    <source>
        <dbReference type="EMBL" id="RMO65473.1"/>
    </source>
</evidence>
<sequence length="355" mass="40610">MKIWACAKGVNGFINREDGRYKLYFIWQILKMKRENPSEFSALTFFSTHSREDKRREMFAVKNGYFRYKSAEAGSSRSGDSDGESLPHAYLIAILSQLPTINFKIGEEVVPFTFTRLIAEETRLRFGNGKGYVPDLYGEFTSDNPYYKKWGGKLAIEVCYSNPCSTQKIVDFRDHGIPIIEIKIARSINIETYIDKNDIEGSIERGFQKITDIASNQLFCRVLSDPVSVQFHQEYVRQADKEKEGLVEKNKRETKFLFNKLREAESLAANLGKERDVFADAKSLVEKDKAGLEAATTELTQIVADLKVELGSCKKAYTNKVHEVDSLKAKLEKTKSGWWAKLKESFNVKRTQKKP</sequence>
<proteinExistence type="predicted"/>
<dbReference type="AlphaFoldDB" id="A0A0Q0CVT5"/>